<keyword evidence="3" id="KW-0812">Transmembrane</keyword>
<keyword evidence="3" id="KW-0472">Membrane</keyword>
<keyword evidence="5" id="KW-1185">Reference proteome</keyword>
<keyword evidence="1" id="KW-0175">Coiled coil</keyword>
<proteinExistence type="predicted"/>
<feature type="transmembrane region" description="Helical" evidence="3">
    <location>
        <begin position="406"/>
        <end position="428"/>
    </location>
</feature>
<accession>A0ABU6HJP8</accession>
<evidence type="ECO:0000313" key="4">
    <source>
        <dbReference type="EMBL" id="MEC3862683.1"/>
    </source>
</evidence>
<feature type="compositionally biased region" description="Polar residues" evidence="2">
    <location>
        <begin position="1"/>
        <end position="15"/>
    </location>
</feature>
<evidence type="ECO:0000256" key="3">
    <source>
        <dbReference type="SAM" id="Phobius"/>
    </source>
</evidence>
<dbReference type="Proteomes" id="UP001348149">
    <property type="component" value="Unassembled WGS sequence"/>
</dbReference>
<feature type="region of interest" description="Disordered" evidence="2">
    <location>
        <begin position="1"/>
        <end position="58"/>
    </location>
</feature>
<reference evidence="4 5" key="1">
    <citation type="submission" date="2024-01" db="EMBL/GenBank/DDBJ databases">
        <title>Mesobacterium rodlantinim sp. nov., isolated from shallow sea hydrothermal systems off Kueishantao Island.</title>
        <authorList>
            <person name="Su Z."/>
            <person name="Tang K."/>
        </authorList>
    </citation>
    <scope>NUCLEOTIDE SEQUENCE [LARGE SCALE GENOMIC DNA]</scope>
    <source>
        <strain evidence="4 5">TK19101</strain>
    </source>
</reference>
<evidence type="ECO:0000256" key="2">
    <source>
        <dbReference type="SAM" id="MobiDB-lite"/>
    </source>
</evidence>
<gene>
    <name evidence="4" type="ORF">VK792_15435</name>
</gene>
<feature type="compositionally biased region" description="Low complexity" evidence="2">
    <location>
        <begin position="43"/>
        <end position="53"/>
    </location>
</feature>
<sequence>MTPSDQKPGTLSLVPNTGEAPKPRPVPPPPDFSAPKPKEEKAPAAQPQAQPAATGVAPPVSPAYRRLRHSLVMLSFVLCVLLPAGGTGYYLWEIAADQYASRMGFSVRREENSSALEMLSGLSKLSGSSSNDTDILYEYVQSQRLVRDLDSEIDLRAIWSKPSQDVIFALPEDASIEELVEYWNSMVRLSFGTGSGLLDIEVRAFSADDAHLIAQKLFERSSDLVNELSSVAREDSISYAREDLDTALERLKEARETVTRFRNENQIINPEIDLQSQAGLLGNLQAQQAEAIIEIDLLSESVRDGDPRLEQAQRRLQVIETRIAAEREKLGVRSTDPANGERAMADIVGEYERLVVDREFAERAYLSALGAYDAALAESRRKSRYLAAYLEPTLAETPKYPQRTTLLFLVSLFLFLGWSIGVMIYYSVKDRR</sequence>
<evidence type="ECO:0000256" key="1">
    <source>
        <dbReference type="SAM" id="Coils"/>
    </source>
</evidence>
<feature type="coiled-coil region" evidence="1">
    <location>
        <begin position="237"/>
        <end position="264"/>
    </location>
</feature>
<feature type="compositionally biased region" description="Pro residues" evidence="2">
    <location>
        <begin position="23"/>
        <end position="32"/>
    </location>
</feature>
<protein>
    <submittedName>
        <fullName evidence="4">Uncharacterized protein</fullName>
    </submittedName>
</protein>
<name>A0ABU6HJP8_9RHOB</name>
<dbReference type="RefSeq" id="WP_326298639.1">
    <property type="nucleotide sequence ID" value="NZ_JAYLLH010000026.1"/>
</dbReference>
<evidence type="ECO:0000313" key="5">
    <source>
        <dbReference type="Proteomes" id="UP001348149"/>
    </source>
</evidence>
<dbReference type="EMBL" id="JAYLLH010000026">
    <property type="protein sequence ID" value="MEC3862683.1"/>
    <property type="molecule type" value="Genomic_DNA"/>
</dbReference>
<dbReference type="InterPro" id="IPR050445">
    <property type="entry name" value="Bact_polysacc_biosynth/exp"/>
</dbReference>
<comment type="caution">
    <text evidence="4">The sequence shown here is derived from an EMBL/GenBank/DDBJ whole genome shotgun (WGS) entry which is preliminary data.</text>
</comment>
<dbReference type="PANTHER" id="PTHR32309">
    <property type="entry name" value="TYROSINE-PROTEIN KINASE"/>
    <property type="match status" value="1"/>
</dbReference>
<dbReference type="PANTHER" id="PTHR32309:SF13">
    <property type="entry name" value="FERRIC ENTEROBACTIN TRANSPORT PROTEIN FEPE"/>
    <property type="match status" value="1"/>
</dbReference>
<keyword evidence="3" id="KW-1133">Transmembrane helix</keyword>
<feature type="transmembrane region" description="Helical" evidence="3">
    <location>
        <begin position="71"/>
        <end position="92"/>
    </location>
</feature>
<organism evidence="4 5">
    <name type="scientific">Mesobacterium hydrothermale</name>
    <dbReference type="NCBI Taxonomy" id="3111907"/>
    <lineage>
        <taxon>Bacteria</taxon>
        <taxon>Pseudomonadati</taxon>
        <taxon>Pseudomonadota</taxon>
        <taxon>Alphaproteobacteria</taxon>
        <taxon>Rhodobacterales</taxon>
        <taxon>Roseobacteraceae</taxon>
        <taxon>Mesobacterium</taxon>
    </lineage>
</organism>